<reference evidence="1 2" key="1">
    <citation type="submission" date="2019-09" db="EMBL/GenBank/DDBJ databases">
        <title>Draft genome sequence of Bacillus sp. JC-7.</title>
        <authorList>
            <person name="Tanaka N."/>
            <person name="Shiwa Y."/>
            <person name="Fujita N."/>
            <person name="Tanasupawat S."/>
        </authorList>
    </citation>
    <scope>NUCLEOTIDE SEQUENCE [LARGE SCALE GENOMIC DNA]</scope>
    <source>
        <strain evidence="1 2">JC-7</strain>
    </source>
</reference>
<evidence type="ECO:0000313" key="2">
    <source>
        <dbReference type="Proteomes" id="UP000391919"/>
    </source>
</evidence>
<evidence type="ECO:0000313" key="1">
    <source>
        <dbReference type="EMBL" id="GER70402.1"/>
    </source>
</evidence>
<keyword evidence="2" id="KW-1185">Reference proteome</keyword>
<sequence>MGAMEVPLIFYSLAVKDTKRTYRSTYPITELEKTVKEKAKEKGTSRVQL</sequence>
<proteinExistence type="predicted"/>
<dbReference type="Proteomes" id="UP000391919">
    <property type="component" value="Unassembled WGS sequence"/>
</dbReference>
<accession>A0A5J4J632</accession>
<comment type="caution">
    <text evidence="1">The sequence shown here is derived from an EMBL/GenBank/DDBJ whole genome shotgun (WGS) entry which is preliminary data.</text>
</comment>
<protein>
    <submittedName>
        <fullName evidence="1">Uncharacterized protein</fullName>
    </submittedName>
</protein>
<gene>
    <name evidence="1" type="ORF">BpJC7_17050</name>
</gene>
<dbReference type="EMBL" id="BKZQ01000019">
    <property type="protein sequence ID" value="GER70402.1"/>
    <property type="molecule type" value="Genomic_DNA"/>
</dbReference>
<dbReference type="AlphaFoldDB" id="A0A5J4J632"/>
<organism evidence="1 2">
    <name type="scientific">Weizmannia acidilactici</name>
    <dbReference type="NCBI Taxonomy" id="2607726"/>
    <lineage>
        <taxon>Bacteria</taxon>
        <taxon>Bacillati</taxon>
        <taxon>Bacillota</taxon>
        <taxon>Bacilli</taxon>
        <taxon>Bacillales</taxon>
        <taxon>Bacillaceae</taxon>
        <taxon>Heyndrickxia</taxon>
    </lineage>
</organism>
<name>A0A5J4J632_9BACI</name>